<comment type="caution">
    <text evidence="10">The sequence shown here is derived from an EMBL/GenBank/DDBJ whole genome shotgun (WGS) entry which is preliminary data.</text>
</comment>
<organism evidence="10 11">
    <name type="scientific">Savagea serpentis</name>
    <dbReference type="NCBI Taxonomy" id="2785297"/>
    <lineage>
        <taxon>Bacteria</taxon>
        <taxon>Bacillati</taxon>
        <taxon>Bacillota</taxon>
        <taxon>Bacilli</taxon>
        <taxon>Bacillales</taxon>
        <taxon>Caryophanaceae</taxon>
        <taxon>Savagea</taxon>
    </lineage>
</organism>
<evidence type="ECO:0000256" key="8">
    <source>
        <dbReference type="ARBA" id="ARBA00037998"/>
    </source>
</evidence>
<protein>
    <submittedName>
        <fullName evidence="10">Branched-chain amino acid ABC transporter permease</fullName>
    </submittedName>
</protein>
<comment type="similarity">
    <text evidence="8">Belongs to the binding-protein-dependent transport system permease family. LivHM subfamily.</text>
</comment>
<dbReference type="Pfam" id="PF02653">
    <property type="entry name" value="BPD_transp_2"/>
    <property type="match status" value="1"/>
</dbReference>
<feature type="transmembrane region" description="Helical" evidence="9">
    <location>
        <begin position="60"/>
        <end position="81"/>
    </location>
</feature>
<evidence type="ECO:0000256" key="6">
    <source>
        <dbReference type="ARBA" id="ARBA00022989"/>
    </source>
</evidence>
<dbReference type="PANTHER" id="PTHR11795:SF450">
    <property type="entry name" value="ABC TRANSPORTER PERMEASE PROTEIN"/>
    <property type="match status" value="1"/>
</dbReference>
<dbReference type="AlphaFoldDB" id="A0A8J7KF54"/>
<evidence type="ECO:0000256" key="3">
    <source>
        <dbReference type="ARBA" id="ARBA00022475"/>
    </source>
</evidence>
<evidence type="ECO:0000256" key="9">
    <source>
        <dbReference type="SAM" id="Phobius"/>
    </source>
</evidence>
<feature type="transmembrane region" description="Helical" evidence="9">
    <location>
        <begin position="258"/>
        <end position="276"/>
    </location>
</feature>
<evidence type="ECO:0000313" key="11">
    <source>
        <dbReference type="Proteomes" id="UP000622653"/>
    </source>
</evidence>
<dbReference type="CDD" id="cd06582">
    <property type="entry name" value="TM_PBP1_LivH_like"/>
    <property type="match status" value="1"/>
</dbReference>
<evidence type="ECO:0000256" key="5">
    <source>
        <dbReference type="ARBA" id="ARBA00022970"/>
    </source>
</evidence>
<feature type="transmembrane region" description="Helical" evidence="9">
    <location>
        <begin position="189"/>
        <end position="210"/>
    </location>
</feature>
<proteinExistence type="inferred from homology"/>
<dbReference type="InterPro" id="IPR052157">
    <property type="entry name" value="BCAA_transport_permease"/>
</dbReference>
<comment type="subcellular location">
    <subcellularLocation>
        <location evidence="1">Cell membrane</location>
        <topology evidence="1">Multi-pass membrane protein</topology>
    </subcellularLocation>
</comment>
<accession>A0A8J7KF54</accession>
<keyword evidence="5" id="KW-0029">Amino-acid transport</keyword>
<dbReference type="Proteomes" id="UP000622653">
    <property type="component" value="Unassembled WGS sequence"/>
</dbReference>
<evidence type="ECO:0000256" key="4">
    <source>
        <dbReference type="ARBA" id="ARBA00022692"/>
    </source>
</evidence>
<feature type="transmembrane region" description="Helical" evidence="9">
    <location>
        <begin position="216"/>
        <end position="246"/>
    </location>
</feature>
<reference evidence="10" key="1">
    <citation type="submission" date="2020-11" db="EMBL/GenBank/DDBJ databases">
        <title>Multidrug resistant novel bacterium Savagea serpentis sp. nov., isolated from the scats of a vine snake (Ahaetulla nasuta).</title>
        <authorList>
            <person name="Venkata Ramana V."/>
            <person name="Vikas Patil S."/>
            <person name="Yogita Lugani V."/>
        </authorList>
    </citation>
    <scope>NUCLEOTIDE SEQUENCE</scope>
    <source>
        <strain evidence="10">SN6</strain>
    </source>
</reference>
<dbReference type="EMBL" id="JADKPV010000006">
    <property type="protein sequence ID" value="MBF4501881.1"/>
    <property type="molecule type" value="Genomic_DNA"/>
</dbReference>
<dbReference type="GO" id="GO:0022857">
    <property type="term" value="F:transmembrane transporter activity"/>
    <property type="evidence" value="ECO:0007669"/>
    <property type="project" value="InterPro"/>
</dbReference>
<dbReference type="RefSeq" id="WP_194563362.1">
    <property type="nucleotide sequence ID" value="NZ_JADKPV010000006.1"/>
</dbReference>
<sequence>MDLFMQYLITGLTIGSVYALLAVGFVTIYNVTGVLNLAQGEFAMLGALISVTFVQAGLSIYISIPLAIVCTALIGFLVERLAINPVKGAKPGILIVITLGVSIFLKGVALLIWGTAPKSLPPLFENKPVQILGAVVNTQSLWIFLILAIHLVALYWFFDKTFLGSALRASERNAHAATLMGINVKNMSAIAFSIAAALGALAGAMIAPLTDATYDMGFFIGIKGFVAMVFGGMHSIQGAVAGGLLLGMIEAFSGGYVSTYYTDAIAFGFLLFVLFIRPQGLFTKAEGTHV</sequence>
<keyword evidence="6 9" id="KW-1133">Transmembrane helix</keyword>
<name>A0A8J7KF54_9BACL</name>
<evidence type="ECO:0000313" key="10">
    <source>
        <dbReference type="EMBL" id="MBF4501881.1"/>
    </source>
</evidence>
<keyword evidence="3" id="KW-1003">Cell membrane</keyword>
<evidence type="ECO:0000256" key="1">
    <source>
        <dbReference type="ARBA" id="ARBA00004651"/>
    </source>
</evidence>
<dbReference type="PANTHER" id="PTHR11795">
    <property type="entry name" value="BRANCHED-CHAIN AMINO ACID TRANSPORT SYSTEM PERMEASE PROTEIN LIVH"/>
    <property type="match status" value="1"/>
</dbReference>
<dbReference type="GO" id="GO:0006865">
    <property type="term" value="P:amino acid transport"/>
    <property type="evidence" value="ECO:0007669"/>
    <property type="project" value="UniProtKB-KW"/>
</dbReference>
<gene>
    <name evidence="10" type="ORF">IRY55_10950</name>
</gene>
<dbReference type="InterPro" id="IPR001851">
    <property type="entry name" value="ABC_transp_permease"/>
</dbReference>
<evidence type="ECO:0000256" key="7">
    <source>
        <dbReference type="ARBA" id="ARBA00023136"/>
    </source>
</evidence>
<dbReference type="GO" id="GO:0005886">
    <property type="term" value="C:plasma membrane"/>
    <property type="evidence" value="ECO:0007669"/>
    <property type="project" value="UniProtKB-SubCell"/>
</dbReference>
<evidence type="ECO:0000256" key="2">
    <source>
        <dbReference type="ARBA" id="ARBA00022448"/>
    </source>
</evidence>
<feature type="transmembrane region" description="Helical" evidence="9">
    <location>
        <begin position="136"/>
        <end position="158"/>
    </location>
</feature>
<feature type="transmembrane region" description="Helical" evidence="9">
    <location>
        <begin position="6"/>
        <end position="27"/>
    </location>
</feature>
<keyword evidence="4 9" id="KW-0812">Transmembrane</keyword>
<keyword evidence="7 9" id="KW-0472">Membrane</keyword>
<feature type="transmembrane region" description="Helical" evidence="9">
    <location>
        <begin position="93"/>
        <end position="116"/>
    </location>
</feature>
<keyword evidence="11" id="KW-1185">Reference proteome</keyword>
<keyword evidence="2" id="KW-0813">Transport</keyword>